<dbReference type="InterPro" id="IPR002110">
    <property type="entry name" value="Ankyrin_rpt"/>
</dbReference>
<dbReference type="InterPro" id="IPR036770">
    <property type="entry name" value="Ankyrin_rpt-contain_sf"/>
</dbReference>
<evidence type="ECO:0000256" key="2">
    <source>
        <dbReference type="ARBA" id="ARBA00023043"/>
    </source>
</evidence>
<accession>A0A310SFW4</accession>
<dbReference type="PROSITE" id="PS50088">
    <property type="entry name" value="ANK_REPEAT"/>
    <property type="match status" value="3"/>
</dbReference>
<protein>
    <submittedName>
        <fullName evidence="4">Ankyrin-1</fullName>
    </submittedName>
</protein>
<keyword evidence="5" id="KW-1185">Reference proteome</keyword>
<feature type="repeat" description="ANK" evidence="3">
    <location>
        <begin position="124"/>
        <end position="156"/>
    </location>
</feature>
<proteinExistence type="predicted"/>
<feature type="repeat" description="ANK" evidence="3">
    <location>
        <begin position="210"/>
        <end position="242"/>
    </location>
</feature>
<dbReference type="OrthoDB" id="7693516at2759"/>
<dbReference type="AlphaFoldDB" id="A0A310SFW4"/>
<dbReference type="EMBL" id="KQ764881">
    <property type="protein sequence ID" value="OAD54360.1"/>
    <property type="molecule type" value="Genomic_DNA"/>
</dbReference>
<name>A0A310SFW4_9HYME</name>
<dbReference type="SUPFAM" id="SSF48403">
    <property type="entry name" value="Ankyrin repeat"/>
    <property type="match status" value="1"/>
</dbReference>
<reference evidence="4 5" key="1">
    <citation type="submission" date="2015-07" db="EMBL/GenBank/DDBJ databases">
        <title>The genome of Eufriesea mexicana.</title>
        <authorList>
            <person name="Pan H."/>
            <person name="Kapheim K."/>
        </authorList>
    </citation>
    <scope>NUCLEOTIDE SEQUENCE [LARGE SCALE GENOMIC DNA]</scope>
    <source>
        <strain evidence="4">0111107269</strain>
        <tissue evidence="4">Whole body</tissue>
    </source>
</reference>
<dbReference type="PANTHER" id="PTHR24198">
    <property type="entry name" value="ANKYRIN REPEAT AND PROTEIN KINASE DOMAIN-CONTAINING PROTEIN"/>
    <property type="match status" value="1"/>
</dbReference>
<evidence type="ECO:0000313" key="4">
    <source>
        <dbReference type="EMBL" id="OAD54360.1"/>
    </source>
</evidence>
<dbReference type="Pfam" id="PF00023">
    <property type="entry name" value="Ank"/>
    <property type="match status" value="1"/>
</dbReference>
<sequence>MKNKSSRRILIVDPTNWPESIKDNATWKLLLACTLRHVPIAKEALSQGADINCRRSDYLTPLHIAIQHDDAELIELLCNQPSINIEAKTIYGLTSLHKAVFLGCKNAIRKLLETNITINCIDNLGRYPLHYAAFQKDIESASLLLTNGAHVNVYDIFHESPFATVSSAPHQTSLNLLLETILYTWNIPDTQILDFLFQNKADVNTTDFIGLRTPLHIAAMTGNLELATYLIEKGADLNRKNRAGQTPMDVALMYRNLKIVQLIENSFLTELKVCTLNIKDN</sequence>
<keyword evidence="2 3" id="KW-0040">ANK repeat</keyword>
<keyword evidence="1" id="KW-0677">Repeat</keyword>
<dbReference type="Gene3D" id="1.25.40.20">
    <property type="entry name" value="Ankyrin repeat-containing domain"/>
    <property type="match status" value="2"/>
</dbReference>
<dbReference type="PANTHER" id="PTHR24198:SF165">
    <property type="entry name" value="ANKYRIN REPEAT-CONTAINING PROTEIN-RELATED"/>
    <property type="match status" value="1"/>
</dbReference>
<gene>
    <name evidence="4" type="ORF">WN48_08074</name>
</gene>
<dbReference type="PROSITE" id="PS50297">
    <property type="entry name" value="ANK_REP_REGION"/>
    <property type="match status" value="2"/>
</dbReference>
<dbReference type="SMART" id="SM00248">
    <property type="entry name" value="ANK"/>
    <property type="match status" value="6"/>
</dbReference>
<organism evidence="4 5">
    <name type="scientific">Eufriesea mexicana</name>
    <dbReference type="NCBI Taxonomy" id="516756"/>
    <lineage>
        <taxon>Eukaryota</taxon>
        <taxon>Metazoa</taxon>
        <taxon>Ecdysozoa</taxon>
        <taxon>Arthropoda</taxon>
        <taxon>Hexapoda</taxon>
        <taxon>Insecta</taxon>
        <taxon>Pterygota</taxon>
        <taxon>Neoptera</taxon>
        <taxon>Endopterygota</taxon>
        <taxon>Hymenoptera</taxon>
        <taxon>Apocrita</taxon>
        <taxon>Aculeata</taxon>
        <taxon>Apoidea</taxon>
        <taxon>Anthophila</taxon>
        <taxon>Apidae</taxon>
        <taxon>Eufriesea</taxon>
    </lineage>
</organism>
<evidence type="ECO:0000313" key="5">
    <source>
        <dbReference type="Proteomes" id="UP000250275"/>
    </source>
</evidence>
<dbReference type="Pfam" id="PF12796">
    <property type="entry name" value="Ank_2"/>
    <property type="match status" value="2"/>
</dbReference>
<evidence type="ECO:0000256" key="3">
    <source>
        <dbReference type="PROSITE-ProRule" id="PRU00023"/>
    </source>
</evidence>
<feature type="repeat" description="ANK" evidence="3">
    <location>
        <begin position="91"/>
        <end position="123"/>
    </location>
</feature>
<dbReference type="Proteomes" id="UP000250275">
    <property type="component" value="Unassembled WGS sequence"/>
</dbReference>
<evidence type="ECO:0000256" key="1">
    <source>
        <dbReference type="ARBA" id="ARBA00022737"/>
    </source>
</evidence>